<name>A0AAV6J7Z8_9ERIC</name>
<dbReference type="AlphaFoldDB" id="A0AAV6J7Z8"/>
<proteinExistence type="predicted"/>
<evidence type="ECO:0000313" key="1">
    <source>
        <dbReference type="EMBL" id="KAG5536538.1"/>
    </source>
</evidence>
<sequence>MEASVVCESNAVSLGDDIGTRNSSFSLGDGVITPKQSTNILDPEGLRRKGRPPCKRKIGAVEKAVTKKRQTSKKPLSNEKSKEVEEIAVVKVGEEDNQVVWKLNVNIGEDHNQVCWKVNGKDAEDNKVIPK</sequence>
<keyword evidence="2" id="KW-1185">Reference proteome</keyword>
<accession>A0AAV6J7Z8</accession>
<gene>
    <name evidence="1" type="ORF">RHGRI_024085</name>
</gene>
<dbReference type="Proteomes" id="UP000823749">
    <property type="component" value="Chromosome 8"/>
</dbReference>
<organism evidence="1 2">
    <name type="scientific">Rhododendron griersonianum</name>
    <dbReference type="NCBI Taxonomy" id="479676"/>
    <lineage>
        <taxon>Eukaryota</taxon>
        <taxon>Viridiplantae</taxon>
        <taxon>Streptophyta</taxon>
        <taxon>Embryophyta</taxon>
        <taxon>Tracheophyta</taxon>
        <taxon>Spermatophyta</taxon>
        <taxon>Magnoliopsida</taxon>
        <taxon>eudicotyledons</taxon>
        <taxon>Gunneridae</taxon>
        <taxon>Pentapetalae</taxon>
        <taxon>asterids</taxon>
        <taxon>Ericales</taxon>
        <taxon>Ericaceae</taxon>
        <taxon>Ericoideae</taxon>
        <taxon>Rhodoreae</taxon>
        <taxon>Rhododendron</taxon>
    </lineage>
</organism>
<comment type="caution">
    <text evidence="1">The sequence shown here is derived from an EMBL/GenBank/DDBJ whole genome shotgun (WGS) entry which is preliminary data.</text>
</comment>
<evidence type="ECO:0000313" key="2">
    <source>
        <dbReference type="Proteomes" id="UP000823749"/>
    </source>
</evidence>
<protein>
    <submittedName>
        <fullName evidence="1">Uncharacterized protein</fullName>
    </submittedName>
</protein>
<reference evidence="1" key="1">
    <citation type="submission" date="2020-08" db="EMBL/GenBank/DDBJ databases">
        <title>Plant Genome Project.</title>
        <authorList>
            <person name="Zhang R.-G."/>
        </authorList>
    </citation>
    <scope>NUCLEOTIDE SEQUENCE</scope>
    <source>
        <strain evidence="1">WSP0</strain>
        <tissue evidence="1">Leaf</tissue>
    </source>
</reference>
<dbReference type="EMBL" id="JACTNZ010000008">
    <property type="protein sequence ID" value="KAG5536538.1"/>
    <property type="molecule type" value="Genomic_DNA"/>
</dbReference>